<dbReference type="SMART" id="SM00636">
    <property type="entry name" value="Glyco_18"/>
    <property type="match status" value="1"/>
</dbReference>
<dbReference type="SUPFAM" id="SSF57016">
    <property type="entry name" value="Plant lectins/antimicrobial peptides"/>
    <property type="match status" value="1"/>
</dbReference>
<dbReference type="GeneID" id="37128903"/>
<dbReference type="EC" id="3.2.1.14" evidence="1"/>
<dbReference type="PANTHER" id="PTHR11177">
    <property type="entry name" value="CHITINASE"/>
    <property type="match status" value="1"/>
</dbReference>
<dbReference type="EMBL" id="KZ821541">
    <property type="protein sequence ID" value="PYH28142.1"/>
    <property type="molecule type" value="Genomic_DNA"/>
</dbReference>
<name>A0A318YRU4_ASPNB</name>
<evidence type="ECO:0000256" key="3">
    <source>
        <dbReference type="ARBA" id="ARBA00023026"/>
    </source>
</evidence>
<proteinExistence type="predicted"/>
<dbReference type="GO" id="GO:0008843">
    <property type="term" value="F:endochitinase activity"/>
    <property type="evidence" value="ECO:0007669"/>
    <property type="project" value="UniProtKB-EC"/>
</dbReference>
<dbReference type="AlphaFoldDB" id="A0A318YRU4"/>
<dbReference type="Pfam" id="PF00704">
    <property type="entry name" value="Glyco_hydro_18"/>
    <property type="match status" value="1"/>
</dbReference>
<keyword evidence="4" id="KW-1015">Disulfide bond</keyword>
<dbReference type="CDD" id="cd00598">
    <property type="entry name" value="GH18_chitinase-like"/>
    <property type="match status" value="1"/>
</dbReference>
<evidence type="ECO:0000256" key="1">
    <source>
        <dbReference type="ARBA" id="ARBA00012729"/>
    </source>
</evidence>
<dbReference type="InterPro" id="IPR018371">
    <property type="entry name" value="Chitin-binding_1_CS"/>
</dbReference>
<evidence type="ECO:0000256" key="5">
    <source>
        <dbReference type="SAM" id="SignalP"/>
    </source>
</evidence>
<dbReference type="InterPro" id="IPR001002">
    <property type="entry name" value="Chitin-bd_1"/>
</dbReference>
<dbReference type="GO" id="GO:0005975">
    <property type="term" value="P:carbohydrate metabolic process"/>
    <property type="evidence" value="ECO:0007669"/>
    <property type="project" value="InterPro"/>
</dbReference>
<dbReference type="GO" id="GO:0008061">
    <property type="term" value="F:chitin binding"/>
    <property type="evidence" value="ECO:0007669"/>
    <property type="project" value="UniProtKB-UniRule"/>
</dbReference>
<reference evidence="7" key="1">
    <citation type="submission" date="2016-12" db="EMBL/GenBank/DDBJ databases">
        <title>The genomes of Aspergillus section Nigri reveals drivers in fungal speciation.</title>
        <authorList>
            <consortium name="DOE Joint Genome Institute"/>
            <person name="Vesth T.C."/>
            <person name="Nybo J."/>
            <person name="Theobald S."/>
            <person name="Brandl J."/>
            <person name="Frisvad J.C."/>
            <person name="Nielsen K.F."/>
            <person name="Lyhne E.K."/>
            <person name="Kogle M.E."/>
            <person name="Kuo A."/>
            <person name="Riley R."/>
            <person name="Clum A."/>
            <person name="Nolan M."/>
            <person name="Lipzen A."/>
            <person name="Salamov A."/>
            <person name="Henrissat B."/>
            <person name="Wiebenga A."/>
            <person name="De Vries R.P."/>
            <person name="Grigoriev I.V."/>
            <person name="Mortensen U.H."/>
            <person name="Andersen M.R."/>
            <person name="Baker S.E."/>
        </authorList>
    </citation>
    <scope>NUCLEOTIDE SEQUENCE [LARGE SCALE GENOMIC DNA]</scope>
    <source>
        <strain evidence="7">CBS 115656</strain>
    </source>
</reference>
<dbReference type="Pfam" id="PF00187">
    <property type="entry name" value="Chitin_bind_1"/>
    <property type="match status" value="1"/>
</dbReference>
<evidence type="ECO:0000256" key="4">
    <source>
        <dbReference type="PROSITE-ProRule" id="PRU00261"/>
    </source>
</evidence>
<dbReference type="PANTHER" id="PTHR11177:SF333">
    <property type="entry name" value="CHITINASE"/>
    <property type="match status" value="1"/>
</dbReference>
<evidence type="ECO:0000259" key="6">
    <source>
        <dbReference type="PROSITE" id="PS50941"/>
    </source>
</evidence>
<evidence type="ECO:0000256" key="2">
    <source>
        <dbReference type="ARBA" id="ARBA00022669"/>
    </source>
</evidence>
<feature type="chain" id="PRO_5016237597" description="chitinase" evidence="5">
    <location>
        <begin position="23"/>
        <end position="333"/>
    </location>
</feature>
<comment type="caution">
    <text evidence="4">Lacks conserved residue(s) required for the propagation of feature annotation.</text>
</comment>
<evidence type="ECO:0000313" key="8">
    <source>
        <dbReference type="Proteomes" id="UP000247647"/>
    </source>
</evidence>
<dbReference type="RefSeq" id="XP_025473620.1">
    <property type="nucleotide sequence ID" value="XM_025626447.1"/>
</dbReference>
<keyword evidence="5" id="KW-0732">Signal</keyword>
<evidence type="ECO:0000313" key="7">
    <source>
        <dbReference type="EMBL" id="PYH28142.1"/>
    </source>
</evidence>
<feature type="domain" description="Chitin-binding type-1" evidence="6">
    <location>
        <begin position="70"/>
        <end position="123"/>
    </location>
</feature>
<protein>
    <recommendedName>
        <fullName evidence="1">chitinase</fullName>
        <ecNumber evidence="1">3.2.1.14</ecNumber>
    </recommendedName>
</protein>
<dbReference type="OrthoDB" id="73875at2759"/>
<dbReference type="CDD" id="cd00035">
    <property type="entry name" value="ChtBD1"/>
    <property type="match status" value="1"/>
</dbReference>
<dbReference type="InterPro" id="IPR001223">
    <property type="entry name" value="Glyco_hydro18_cat"/>
</dbReference>
<dbReference type="InterPro" id="IPR050314">
    <property type="entry name" value="Glycosyl_Hydrlase_18"/>
</dbReference>
<dbReference type="Gene3D" id="3.30.60.10">
    <property type="entry name" value="Endochitinase-like"/>
    <property type="match status" value="1"/>
</dbReference>
<keyword evidence="3" id="KW-0843">Virulence</keyword>
<sequence>MWSTFWAVWVLSLLSSLPPSYSQGTIPSTDDYTCSLTKACTIGCCGNSGVCGLGPDFCGTGNCTSSCDAKSECDPGWGSERSTAEKCPLNVCCSKYGFCGTTSDFCGNKTVEKPSCSGSSVDGRSIGYYEGWSISRVCDAMVPEALPAGAYTHLNFAFAYINPDTFEVAPMSESDMGLYSRFTGTKEDNTGLETWISIAFFKSLLSFMTTYSFDNTNIDWEYSYIQNFNIVTIEKTVNWFNIMIYNLYGTWDSIDLYISLLGFYSRSFIFTNLSCIVAGCLFNSSNNLNSEILIIITEGGITSVLNKDTAVNIIIIKIKKDYANSKCLGSTIV</sequence>
<dbReference type="InterPro" id="IPR036861">
    <property type="entry name" value="Endochitinase-like_sf"/>
</dbReference>
<feature type="signal peptide" evidence="5">
    <location>
        <begin position="1"/>
        <end position="22"/>
    </location>
</feature>
<keyword evidence="2 4" id="KW-0147">Chitin-binding</keyword>
<keyword evidence="7" id="KW-0378">Hydrolase</keyword>
<dbReference type="PROSITE" id="PS50941">
    <property type="entry name" value="CHIT_BIND_I_2"/>
    <property type="match status" value="1"/>
</dbReference>
<dbReference type="SUPFAM" id="SSF51445">
    <property type="entry name" value="(Trans)glycosidases"/>
    <property type="match status" value="1"/>
</dbReference>
<dbReference type="SMART" id="SM00270">
    <property type="entry name" value="ChtBD1"/>
    <property type="match status" value="2"/>
</dbReference>
<gene>
    <name evidence="7" type="ORF">BO87DRAFT_411464</name>
</gene>
<dbReference type="Gene3D" id="3.20.20.80">
    <property type="entry name" value="Glycosidases"/>
    <property type="match status" value="2"/>
</dbReference>
<feature type="disulfide bond" evidence="4">
    <location>
        <begin position="92"/>
        <end position="106"/>
    </location>
</feature>
<feature type="disulfide bond" evidence="4">
    <location>
        <begin position="87"/>
        <end position="99"/>
    </location>
</feature>
<dbReference type="InterPro" id="IPR011583">
    <property type="entry name" value="Chitinase_II/V-like_cat"/>
</dbReference>
<dbReference type="PROSITE" id="PS00026">
    <property type="entry name" value="CHIT_BIND_I_1"/>
    <property type="match status" value="1"/>
</dbReference>
<accession>A0A318YRU4</accession>
<dbReference type="InterPro" id="IPR017853">
    <property type="entry name" value="GH"/>
</dbReference>
<dbReference type="Proteomes" id="UP000247647">
    <property type="component" value="Unassembled WGS sequence"/>
</dbReference>
<keyword evidence="8" id="KW-1185">Reference proteome</keyword>
<organism evidence="7 8">
    <name type="scientific">Aspergillus neoniger (strain CBS 115656)</name>
    <dbReference type="NCBI Taxonomy" id="1448310"/>
    <lineage>
        <taxon>Eukaryota</taxon>
        <taxon>Fungi</taxon>
        <taxon>Dikarya</taxon>
        <taxon>Ascomycota</taxon>
        <taxon>Pezizomycotina</taxon>
        <taxon>Eurotiomycetes</taxon>
        <taxon>Eurotiomycetidae</taxon>
        <taxon>Eurotiales</taxon>
        <taxon>Aspergillaceae</taxon>
        <taxon>Aspergillus</taxon>
        <taxon>Aspergillus subgen. Circumdati</taxon>
    </lineage>
</organism>